<protein>
    <submittedName>
        <fullName evidence="1">Uncharacterized protein</fullName>
    </submittedName>
</protein>
<keyword evidence="2" id="KW-1185">Reference proteome</keyword>
<dbReference type="AlphaFoldDB" id="A0A5B7G9C2"/>
<dbReference type="EMBL" id="VSRR010012089">
    <property type="protein sequence ID" value="MPC54076.1"/>
    <property type="molecule type" value="Genomic_DNA"/>
</dbReference>
<evidence type="ECO:0000313" key="1">
    <source>
        <dbReference type="EMBL" id="MPC54076.1"/>
    </source>
</evidence>
<gene>
    <name evidence="1" type="ORF">E2C01_047983</name>
</gene>
<accession>A0A5B7G9C2</accession>
<comment type="caution">
    <text evidence="1">The sequence shown here is derived from an EMBL/GenBank/DDBJ whole genome shotgun (WGS) entry which is preliminary data.</text>
</comment>
<dbReference type="Proteomes" id="UP000324222">
    <property type="component" value="Unassembled WGS sequence"/>
</dbReference>
<name>A0A5B7G9C2_PORTR</name>
<reference evidence="1 2" key="1">
    <citation type="submission" date="2019-05" db="EMBL/GenBank/DDBJ databases">
        <title>Another draft genome of Portunus trituberculatus and its Hox gene families provides insights of decapod evolution.</title>
        <authorList>
            <person name="Jeong J.-H."/>
            <person name="Song I."/>
            <person name="Kim S."/>
            <person name="Choi T."/>
            <person name="Kim D."/>
            <person name="Ryu S."/>
            <person name="Kim W."/>
        </authorList>
    </citation>
    <scope>NUCLEOTIDE SEQUENCE [LARGE SCALE GENOMIC DNA]</scope>
    <source>
        <tissue evidence="1">Muscle</tissue>
    </source>
</reference>
<organism evidence="1 2">
    <name type="scientific">Portunus trituberculatus</name>
    <name type="common">Swimming crab</name>
    <name type="synonym">Neptunus trituberculatus</name>
    <dbReference type="NCBI Taxonomy" id="210409"/>
    <lineage>
        <taxon>Eukaryota</taxon>
        <taxon>Metazoa</taxon>
        <taxon>Ecdysozoa</taxon>
        <taxon>Arthropoda</taxon>
        <taxon>Crustacea</taxon>
        <taxon>Multicrustacea</taxon>
        <taxon>Malacostraca</taxon>
        <taxon>Eumalacostraca</taxon>
        <taxon>Eucarida</taxon>
        <taxon>Decapoda</taxon>
        <taxon>Pleocyemata</taxon>
        <taxon>Brachyura</taxon>
        <taxon>Eubrachyura</taxon>
        <taxon>Portunoidea</taxon>
        <taxon>Portunidae</taxon>
        <taxon>Portuninae</taxon>
        <taxon>Portunus</taxon>
    </lineage>
</organism>
<proteinExistence type="predicted"/>
<evidence type="ECO:0000313" key="2">
    <source>
        <dbReference type="Proteomes" id="UP000324222"/>
    </source>
</evidence>
<sequence length="161" mass="16833">MVLSGGPADAAAVADGLAAAAAAAAAAGFARAPINSGCTIIFTLDYTAVRGYDVRASPPLFPMSGSRAVLASAVCVRLCGDERLQAEDEQRKAKLLIFCLDALHNSTSFCHTPVSGALLLPHTPSLELWAQRYRVALVSRVCRLSHESLVTAPGVKSETRP</sequence>